<dbReference type="KEGG" id="btrm:SAMEA390648700050"/>
<dbReference type="Gene3D" id="3.40.630.10">
    <property type="entry name" value="Zn peptidases"/>
    <property type="match status" value="1"/>
</dbReference>
<keyword evidence="2" id="KW-1185">Reference proteome</keyword>
<dbReference type="PATRIC" id="fig|123899.6.peg.45"/>
<dbReference type="GeneID" id="56588526"/>
<evidence type="ECO:0000313" key="1">
    <source>
        <dbReference type="EMBL" id="SAI66009.1"/>
    </source>
</evidence>
<dbReference type="OrthoDB" id="4014363at2"/>
<gene>
    <name evidence="1" type="ORF">SAMEA3906487_00050</name>
</gene>
<dbReference type="SUPFAM" id="SSF53187">
    <property type="entry name" value="Zn-dependent exopeptidases"/>
    <property type="match status" value="1"/>
</dbReference>
<name>A0A157S6J4_9BORD</name>
<dbReference type="eggNOG" id="COG2866">
    <property type="taxonomic scope" value="Bacteria"/>
</dbReference>
<dbReference type="AlphaFoldDB" id="A0A157S6J4"/>
<dbReference type="CDD" id="cd06233">
    <property type="entry name" value="M14-like"/>
    <property type="match status" value="1"/>
</dbReference>
<evidence type="ECO:0000313" key="2">
    <source>
        <dbReference type="Proteomes" id="UP000076825"/>
    </source>
</evidence>
<dbReference type="InterPro" id="IPR021259">
    <property type="entry name" value="DUF2817"/>
</dbReference>
<sequence>MSSPVPRDCFAHLYIDARSKFQEAASAASASMAAYVLPGLSGAQGEVLSMDVAYLGAEDAESLLIVSSGTHGVEGFCGSACQVALMRDAGVRALLAARRVACLLIHGVNPYGFSHLRRVNEDNIDLNRNFRGPDDLVLDNPGYDQLHELLLPASWPASVENAAALQRYQDEHGYAAFREAVTTGQTSHPGGLFYGGYAPSWSNRSLRAILRIYGAQRRRIAWIDVHTGLGPYGHGEKIHGGLPGAVDNLALTRRVWGSDVVAAWADDSVSRQVKGHALGAIFDECPHSQNVGIALEFGTRLPTSLSAMRAEQWYHLRPALAGTREQVSAKRALRDAFFIDEDTWMAMVLAQSRTAVIQACRGL</sequence>
<dbReference type="STRING" id="123899.SAMEA3906487_00050"/>
<dbReference type="RefSeq" id="WP_025513471.1">
    <property type="nucleotide sequence ID" value="NZ_CP016340.1"/>
</dbReference>
<dbReference type="EMBL" id="LT546645">
    <property type="protein sequence ID" value="SAI66009.1"/>
    <property type="molecule type" value="Genomic_DNA"/>
</dbReference>
<reference evidence="1 2" key="1">
    <citation type="submission" date="2016-04" db="EMBL/GenBank/DDBJ databases">
        <authorList>
            <consortium name="Pathogen Informatics"/>
        </authorList>
    </citation>
    <scope>NUCLEOTIDE SEQUENCE [LARGE SCALE GENOMIC DNA]</scope>
    <source>
        <strain evidence="1 2">H044680328</strain>
    </source>
</reference>
<dbReference type="Proteomes" id="UP000076825">
    <property type="component" value="Chromosome 1"/>
</dbReference>
<proteinExistence type="predicted"/>
<dbReference type="Pfam" id="PF10994">
    <property type="entry name" value="DUF2817"/>
    <property type="match status" value="1"/>
</dbReference>
<organism evidence="1 2">
    <name type="scientific">Bordetella trematum</name>
    <dbReference type="NCBI Taxonomy" id="123899"/>
    <lineage>
        <taxon>Bacteria</taxon>
        <taxon>Pseudomonadati</taxon>
        <taxon>Pseudomonadota</taxon>
        <taxon>Betaproteobacteria</taxon>
        <taxon>Burkholderiales</taxon>
        <taxon>Alcaligenaceae</taxon>
        <taxon>Bordetella</taxon>
    </lineage>
</organism>
<protein>
    <submittedName>
        <fullName evidence="1">Protein of uncharacterized function (DUF2817)</fullName>
    </submittedName>
</protein>
<accession>A0A157S6J4</accession>